<keyword evidence="2" id="KW-0808">Transferase</keyword>
<organism evidence="9 10">
    <name type="scientific">Stentor coeruleus</name>
    <dbReference type="NCBI Taxonomy" id="5963"/>
    <lineage>
        <taxon>Eukaryota</taxon>
        <taxon>Sar</taxon>
        <taxon>Alveolata</taxon>
        <taxon>Ciliophora</taxon>
        <taxon>Postciliodesmatophora</taxon>
        <taxon>Heterotrichea</taxon>
        <taxon>Heterotrichida</taxon>
        <taxon>Stentoridae</taxon>
        <taxon>Stentor</taxon>
    </lineage>
</organism>
<dbReference type="GO" id="GO:0005634">
    <property type="term" value="C:nucleus"/>
    <property type="evidence" value="ECO:0007669"/>
    <property type="project" value="TreeGrafter"/>
</dbReference>
<dbReference type="CDD" id="cd13118">
    <property type="entry name" value="POLO_box_1"/>
    <property type="match status" value="1"/>
</dbReference>
<dbReference type="InterPro" id="IPR000959">
    <property type="entry name" value="POLO_box_dom"/>
</dbReference>
<evidence type="ECO:0000259" key="8">
    <source>
        <dbReference type="PROSITE" id="PS50078"/>
    </source>
</evidence>
<keyword evidence="6" id="KW-0067">ATP-binding</keyword>
<keyword evidence="10" id="KW-1185">Reference proteome</keyword>
<dbReference type="FunFam" id="3.30.1120.30:FF:000013">
    <property type="entry name" value="Serine/threonine-protein kinase PLK"/>
    <property type="match status" value="1"/>
</dbReference>
<reference evidence="9 10" key="1">
    <citation type="submission" date="2016-11" db="EMBL/GenBank/DDBJ databases">
        <title>The macronuclear genome of Stentor coeruleus: a giant cell with tiny introns.</title>
        <authorList>
            <person name="Slabodnick M."/>
            <person name="Ruby J.G."/>
            <person name="Reiff S.B."/>
            <person name="Swart E.C."/>
            <person name="Gosai S."/>
            <person name="Prabakaran S."/>
            <person name="Witkowska E."/>
            <person name="Larue G.E."/>
            <person name="Fisher S."/>
            <person name="Freeman R.M."/>
            <person name="Gunawardena J."/>
            <person name="Chu W."/>
            <person name="Stover N.A."/>
            <person name="Gregory B.D."/>
            <person name="Nowacki M."/>
            <person name="Derisi J."/>
            <person name="Roy S.W."/>
            <person name="Marshall W.F."/>
            <person name="Sood P."/>
        </authorList>
    </citation>
    <scope>NUCLEOTIDE SEQUENCE [LARGE SCALE GENOMIC DNA]</scope>
    <source>
        <strain evidence="9">WM001</strain>
    </source>
</reference>
<evidence type="ECO:0000313" key="10">
    <source>
        <dbReference type="Proteomes" id="UP000187209"/>
    </source>
</evidence>
<dbReference type="InterPro" id="IPR033695">
    <property type="entry name" value="POLO_box_2"/>
</dbReference>
<sequence length="276" mass="31852">MPETTTSALTCPSADSYLKQFVPETTTSASDSIKLTETTPSLPRNAAGEVKDEYTDRPDTNEEIDKEFQSRISIASSEIWIKKWVDYSNKYGLGYTLSNGATGVFFNDSTKIVISVAGQKFRYYEKKEAETKDTCSTYLFSDYPKKLKKKIYLLQHFKNYLEGDVKQEAEKVEQGDNFNENTIYVKKWMRTRHLIMFKLSNKITQVSFQDHTEMILSPESRMITYINKKGERSTCTVTNAFQSTNLEMTKRLKYVYQILLNIVNSPTQQENNLSHN</sequence>
<dbReference type="CDD" id="cd13117">
    <property type="entry name" value="POLO_box_2"/>
    <property type="match status" value="1"/>
</dbReference>
<keyword evidence="3" id="KW-0677">Repeat</keyword>
<dbReference type="GO" id="GO:0004674">
    <property type="term" value="F:protein serine/threonine kinase activity"/>
    <property type="evidence" value="ECO:0007669"/>
    <property type="project" value="UniProtKB-KW"/>
</dbReference>
<gene>
    <name evidence="9" type="ORF">SteCoe_34439</name>
</gene>
<feature type="domain" description="POLO box" evidence="8">
    <location>
        <begin position="184"/>
        <end position="264"/>
    </location>
</feature>
<dbReference type="Pfam" id="PF00659">
    <property type="entry name" value="POLO_box"/>
    <property type="match status" value="2"/>
</dbReference>
<dbReference type="Gene3D" id="3.30.1120.30">
    <property type="entry name" value="POLO box domain"/>
    <property type="match status" value="2"/>
</dbReference>
<dbReference type="AlphaFoldDB" id="A0A1R2AUJ4"/>
<feature type="compositionally biased region" description="Polar residues" evidence="7">
    <location>
        <begin position="29"/>
        <end position="42"/>
    </location>
</feature>
<dbReference type="OrthoDB" id="408964at2759"/>
<feature type="domain" description="POLO box" evidence="8">
    <location>
        <begin position="80"/>
        <end position="163"/>
    </location>
</feature>
<evidence type="ECO:0000256" key="4">
    <source>
        <dbReference type="ARBA" id="ARBA00022741"/>
    </source>
</evidence>
<dbReference type="SUPFAM" id="SSF82615">
    <property type="entry name" value="Polo-box domain"/>
    <property type="match status" value="2"/>
</dbReference>
<evidence type="ECO:0000256" key="3">
    <source>
        <dbReference type="ARBA" id="ARBA00022737"/>
    </source>
</evidence>
<keyword evidence="5" id="KW-0418">Kinase</keyword>
<dbReference type="Proteomes" id="UP000187209">
    <property type="component" value="Unassembled WGS sequence"/>
</dbReference>
<dbReference type="PROSITE" id="PS50078">
    <property type="entry name" value="POLO_BOX"/>
    <property type="match status" value="2"/>
</dbReference>
<proteinExistence type="predicted"/>
<dbReference type="EMBL" id="MPUH01001370">
    <property type="protein sequence ID" value="OMJ68188.1"/>
    <property type="molecule type" value="Genomic_DNA"/>
</dbReference>
<evidence type="ECO:0000256" key="2">
    <source>
        <dbReference type="ARBA" id="ARBA00022679"/>
    </source>
</evidence>
<accession>A0A1R2AUJ4</accession>
<evidence type="ECO:0000256" key="1">
    <source>
        <dbReference type="ARBA" id="ARBA00022527"/>
    </source>
</evidence>
<comment type="caution">
    <text evidence="9">The sequence shown here is derived from an EMBL/GenBank/DDBJ whole genome shotgun (WGS) entry which is preliminary data.</text>
</comment>
<protein>
    <recommendedName>
        <fullName evidence="8">POLO box domain-containing protein</fullName>
    </recommendedName>
</protein>
<name>A0A1R2AUJ4_9CILI</name>
<keyword evidence="1" id="KW-0723">Serine/threonine-protein kinase</keyword>
<keyword evidence="4" id="KW-0547">Nucleotide-binding</keyword>
<dbReference type="GO" id="GO:0005524">
    <property type="term" value="F:ATP binding"/>
    <property type="evidence" value="ECO:0007669"/>
    <property type="project" value="UniProtKB-KW"/>
</dbReference>
<evidence type="ECO:0000256" key="7">
    <source>
        <dbReference type="SAM" id="MobiDB-lite"/>
    </source>
</evidence>
<evidence type="ECO:0000256" key="5">
    <source>
        <dbReference type="ARBA" id="ARBA00022777"/>
    </source>
</evidence>
<dbReference type="PANTHER" id="PTHR24345:SF0">
    <property type="entry name" value="CELL CYCLE SERINE_THREONINE-PROTEIN KINASE CDC5_MSD2"/>
    <property type="match status" value="1"/>
</dbReference>
<feature type="region of interest" description="Disordered" evidence="7">
    <location>
        <begin position="29"/>
        <end position="58"/>
    </location>
</feature>
<dbReference type="PANTHER" id="PTHR24345">
    <property type="entry name" value="SERINE/THREONINE-PROTEIN KINASE PLK"/>
    <property type="match status" value="1"/>
</dbReference>
<evidence type="ECO:0000256" key="6">
    <source>
        <dbReference type="ARBA" id="ARBA00022840"/>
    </source>
</evidence>
<dbReference type="InterPro" id="IPR033701">
    <property type="entry name" value="POLO_box_1"/>
</dbReference>
<evidence type="ECO:0000313" key="9">
    <source>
        <dbReference type="EMBL" id="OMJ68188.1"/>
    </source>
</evidence>
<feature type="compositionally biased region" description="Basic and acidic residues" evidence="7">
    <location>
        <begin position="49"/>
        <end position="58"/>
    </location>
</feature>
<dbReference type="InterPro" id="IPR036947">
    <property type="entry name" value="POLO_box_dom_sf"/>
</dbReference>